<evidence type="ECO:0000259" key="9">
    <source>
        <dbReference type="SMART" id="SM00739"/>
    </source>
</evidence>
<accession>A0A0R1UQ70</accession>
<feature type="domain" description="KOW" evidence="9">
    <location>
        <begin position="130"/>
        <end position="157"/>
    </location>
</feature>
<reference evidence="10 11" key="1">
    <citation type="journal article" date="2015" name="Genome Announc.">
        <title>Expanding the biotechnology potential of lactobacilli through comparative genomics of 213 strains and associated genera.</title>
        <authorList>
            <person name="Sun Z."/>
            <person name="Harris H.M."/>
            <person name="McCann A."/>
            <person name="Guo C."/>
            <person name="Argimon S."/>
            <person name="Zhang W."/>
            <person name="Yang X."/>
            <person name="Jeffery I.B."/>
            <person name="Cooney J.C."/>
            <person name="Kagawa T.F."/>
            <person name="Liu W."/>
            <person name="Song Y."/>
            <person name="Salvetti E."/>
            <person name="Wrobel A."/>
            <person name="Rasinkangas P."/>
            <person name="Parkhill J."/>
            <person name="Rea M.C."/>
            <person name="O'Sullivan O."/>
            <person name="Ritari J."/>
            <person name="Douillard F.P."/>
            <person name="Paul Ross R."/>
            <person name="Yang R."/>
            <person name="Briner A.E."/>
            <person name="Felis G.E."/>
            <person name="de Vos W.M."/>
            <person name="Barrangou R."/>
            <person name="Klaenhammer T.R."/>
            <person name="Caufield P.W."/>
            <person name="Cui Y."/>
            <person name="Zhang H."/>
            <person name="O'Toole P.W."/>
        </authorList>
    </citation>
    <scope>NUCLEOTIDE SEQUENCE [LARGE SCALE GENOMIC DNA]</scope>
    <source>
        <strain evidence="10 11">DSM 16381</strain>
    </source>
</reference>
<evidence type="ECO:0000256" key="3">
    <source>
        <dbReference type="ARBA" id="ARBA00023015"/>
    </source>
</evidence>
<dbReference type="FunFam" id="3.30.70.940:FF:000002">
    <property type="entry name" value="Transcription termination/antitermination protein NusG"/>
    <property type="match status" value="1"/>
</dbReference>
<keyword evidence="4 5" id="KW-0804">Transcription</keyword>
<evidence type="ECO:0000256" key="1">
    <source>
        <dbReference type="ARBA" id="ARBA00022472"/>
    </source>
</evidence>
<dbReference type="AlphaFoldDB" id="A0A0R1UQ70"/>
<comment type="similarity">
    <text evidence="5 7">Belongs to the NusG family.</text>
</comment>
<evidence type="ECO:0000256" key="2">
    <source>
        <dbReference type="ARBA" id="ARBA00022814"/>
    </source>
</evidence>
<dbReference type="Gene3D" id="2.30.30.30">
    <property type="match status" value="1"/>
</dbReference>
<dbReference type="Pfam" id="PF02357">
    <property type="entry name" value="NusG"/>
    <property type="match status" value="1"/>
</dbReference>
<evidence type="ECO:0000256" key="7">
    <source>
        <dbReference type="RuleBase" id="RU000538"/>
    </source>
</evidence>
<dbReference type="InterPro" id="IPR043425">
    <property type="entry name" value="NusG-like"/>
</dbReference>
<evidence type="ECO:0000256" key="4">
    <source>
        <dbReference type="ARBA" id="ARBA00023163"/>
    </source>
</evidence>
<dbReference type="GO" id="GO:0005829">
    <property type="term" value="C:cytosol"/>
    <property type="evidence" value="ECO:0007669"/>
    <property type="project" value="TreeGrafter"/>
</dbReference>
<proteinExistence type="inferred from homology"/>
<dbReference type="InterPro" id="IPR006645">
    <property type="entry name" value="NGN-like_dom"/>
</dbReference>
<dbReference type="Proteomes" id="UP000051580">
    <property type="component" value="Unassembled WGS sequence"/>
</dbReference>
<feature type="domain" description="NusG-like N-terminal" evidence="8">
    <location>
        <begin position="9"/>
        <end position="120"/>
    </location>
</feature>
<keyword evidence="1 5" id="KW-0806">Transcription termination</keyword>
<name>A0A0R1UQ70_9LACO</name>
<dbReference type="GO" id="GO:0006353">
    <property type="term" value="P:DNA-templated transcription termination"/>
    <property type="evidence" value="ECO:0007669"/>
    <property type="project" value="UniProtKB-UniRule"/>
</dbReference>
<evidence type="ECO:0000259" key="8">
    <source>
        <dbReference type="SMART" id="SM00738"/>
    </source>
</evidence>
<evidence type="ECO:0000256" key="6">
    <source>
        <dbReference type="NCBIfam" id="TIGR00922"/>
    </source>
</evidence>
<dbReference type="PRINTS" id="PR00338">
    <property type="entry name" value="NUSGTNSCPFCT"/>
</dbReference>
<dbReference type="CDD" id="cd09891">
    <property type="entry name" value="NGN_Bact_1"/>
    <property type="match status" value="1"/>
</dbReference>
<dbReference type="HAMAP" id="MF_00948">
    <property type="entry name" value="NusG"/>
    <property type="match status" value="1"/>
</dbReference>
<dbReference type="NCBIfam" id="TIGR00922">
    <property type="entry name" value="nusG"/>
    <property type="match status" value="1"/>
</dbReference>
<dbReference type="CDD" id="cd06091">
    <property type="entry name" value="KOW_NusG"/>
    <property type="match status" value="1"/>
</dbReference>
<evidence type="ECO:0000313" key="11">
    <source>
        <dbReference type="Proteomes" id="UP000051580"/>
    </source>
</evidence>
<dbReference type="SUPFAM" id="SSF50104">
    <property type="entry name" value="Translation proteins SH3-like domain"/>
    <property type="match status" value="1"/>
</dbReference>
<dbReference type="InterPro" id="IPR005824">
    <property type="entry name" value="KOW"/>
</dbReference>
<dbReference type="SMART" id="SM00739">
    <property type="entry name" value="KOW"/>
    <property type="match status" value="1"/>
</dbReference>
<keyword evidence="2 5" id="KW-0889">Transcription antitermination</keyword>
<evidence type="ECO:0000313" key="10">
    <source>
        <dbReference type="EMBL" id="KRL95334.1"/>
    </source>
</evidence>
<keyword evidence="3 5" id="KW-0805">Transcription regulation</keyword>
<dbReference type="InterPro" id="IPR014722">
    <property type="entry name" value="Rib_uL2_dom2"/>
</dbReference>
<evidence type="ECO:0000256" key="5">
    <source>
        <dbReference type="HAMAP-Rule" id="MF_00948"/>
    </source>
</evidence>
<dbReference type="InterPro" id="IPR047050">
    <property type="entry name" value="NGN"/>
</dbReference>
<dbReference type="GO" id="GO:0006354">
    <property type="term" value="P:DNA-templated transcription elongation"/>
    <property type="evidence" value="ECO:0007669"/>
    <property type="project" value="UniProtKB-UniRule"/>
</dbReference>
<dbReference type="SMART" id="SM00738">
    <property type="entry name" value="NGN"/>
    <property type="match status" value="1"/>
</dbReference>
<dbReference type="GO" id="GO:0032784">
    <property type="term" value="P:regulation of DNA-templated transcription elongation"/>
    <property type="evidence" value="ECO:0007669"/>
    <property type="project" value="InterPro"/>
</dbReference>
<dbReference type="InterPro" id="IPR001062">
    <property type="entry name" value="Transcrpt_antiterm_NusG"/>
</dbReference>
<dbReference type="PANTHER" id="PTHR30265">
    <property type="entry name" value="RHO-INTERACTING TRANSCRIPTION TERMINATION FACTOR NUSG"/>
    <property type="match status" value="1"/>
</dbReference>
<comment type="function">
    <text evidence="5 7">Participates in transcription elongation, termination and antitermination.</text>
</comment>
<dbReference type="PANTHER" id="PTHR30265:SF2">
    <property type="entry name" value="TRANSCRIPTION TERMINATION_ANTITERMINATION PROTEIN NUSG"/>
    <property type="match status" value="1"/>
</dbReference>
<dbReference type="Gene3D" id="3.30.70.940">
    <property type="entry name" value="NusG, N-terminal domain"/>
    <property type="match status" value="1"/>
</dbReference>
<comment type="caution">
    <text evidence="10">The sequence shown here is derived from an EMBL/GenBank/DDBJ whole genome shotgun (WGS) entry which is preliminary data.</text>
</comment>
<dbReference type="GO" id="GO:0031564">
    <property type="term" value="P:transcription antitermination"/>
    <property type="evidence" value="ECO:0007669"/>
    <property type="project" value="UniProtKB-UniRule"/>
</dbReference>
<dbReference type="SUPFAM" id="SSF82679">
    <property type="entry name" value="N-utilization substance G protein NusG, N-terminal domain"/>
    <property type="match status" value="1"/>
</dbReference>
<keyword evidence="11" id="KW-1185">Reference proteome</keyword>
<dbReference type="Pfam" id="PF00467">
    <property type="entry name" value="KOW"/>
    <property type="match status" value="1"/>
</dbReference>
<dbReference type="InterPro" id="IPR008991">
    <property type="entry name" value="Translation_prot_SH3-like_sf"/>
</dbReference>
<dbReference type="InterPro" id="IPR036735">
    <property type="entry name" value="NGN_dom_sf"/>
</dbReference>
<protein>
    <recommendedName>
        <fullName evidence="5 6">Transcription termination/antitermination protein NusG</fullName>
    </recommendedName>
</protein>
<dbReference type="EMBL" id="AZFS01000046">
    <property type="protein sequence ID" value="KRL95334.1"/>
    <property type="molecule type" value="Genomic_DNA"/>
</dbReference>
<dbReference type="STRING" id="1423753.FD28_GL002296"/>
<sequence length="186" mass="20791">MQHMVESAEKQWYVLHTYAGYENKVMANLESRAESMGMQDNIFRVVVPEEEEHEVKNGKDKVTMEKTFPGYVLVEMVMSDQAWYIVRNTPGVTGFLGSHGQGSKPTPLLPDEVERILRRVGISARHADLDVAVGDSVTIVDGAFSGLVGKITEVDNEKMKLKVNIDMFGRETSTELNFDQVDPILG</sequence>
<gene>
    <name evidence="5" type="primary">nusG</name>
    <name evidence="10" type="ORF">FD28_GL002296</name>
</gene>
<organism evidence="10 11">
    <name type="scientific">Levilactobacillus hammesii DSM 16381</name>
    <dbReference type="NCBI Taxonomy" id="1423753"/>
    <lineage>
        <taxon>Bacteria</taxon>
        <taxon>Bacillati</taxon>
        <taxon>Bacillota</taxon>
        <taxon>Bacilli</taxon>
        <taxon>Lactobacillales</taxon>
        <taxon>Lactobacillaceae</taxon>
        <taxon>Levilactobacillus</taxon>
    </lineage>
</organism>
<dbReference type="PATRIC" id="fig|1423753.3.peg.2413"/>